<dbReference type="Proteomes" id="UP001154420">
    <property type="component" value="Unassembled WGS sequence"/>
</dbReference>
<dbReference type="CDD" id="cd05120">
    <property type="entry name" value="APH_ChoK_like"/>
    <property type="match status" value="1"/>
</dbReference>
<dbReference type="SUPFAM" id="SSF56112">
    <property type="entry name" value="Protein kinase-like (PK-like)"/>
    <property type="match status" value="1"/>
</dbReference>
<dbReference type="Gene3D" id="3.90.1200.10">
    <property type="match status" value="1"/>
</dbReference>
<dbReference type="Pfam" id="PF01636">
    <property type="entry name" value="APH"/>
    <property type="match status" value="1"/>
</dbReference>
<dbReference type="GO" id="GO:0004672">
    <property type="term" value="F:protein kinase activity"/>
    <property type="evidence" value="ECO:0007669"/>
    <property type="project" value="InterPro"/>
</dbReference>
<dbReference type="InterPro" id="IPR051678">
    <property type="entry name" value="AGP_Transferase"/>
</dbReference>
<reference evidence="2" key="1">
    <citation type="submission" date="2018-09" db="EMBL/GenBank/DDBJ databases">
        <title>Murine metabolic-syndrome-specific gut microbial biobank.</title>
        <authorList>
            <person name="Liu C."/>
        </authorList>
    </citation>
    <scope>NUCLEOTIDE SEQUENCE</scope>
    <source>
        <strain evidence="2">D42-62</strain>
    </source>
</reference>
<feature type="domain" description="Protein kinase" evidence="1">
    <location>
        <begin position="27"/>
        <end position="318"/>
    </location>
</feature>
<dbReference type="RefSeq" id="WP_160559109.1">
    <property type="nucleotide sequence ID" value="NZ_QZDT01000005.1"/>
</dbReference>
<evidence type="ECO:0000313" key="2">
    <source>
        <dbReference type="EMBL" id="NBJ92039.1"/>
    </source>
</evidence>
<accession>A0A9X5BE31</accession>
<dbReference type="PROSITE" id="PS50011">
    <property type="entry name" value="PROTEIN_KINASE_DOM"/>
    <property type="match status" value="1"/>
</dbReference>
<dbReference type="PANTHER" id="PTHR21310">
    <property type="entry name" value="AMINOGLYCOSIDE PHOSPHOTRANSFERASE-RELATED-RELATED"/>
    <property type="match status" value="1"/>
</dbReference>
<name>A0A9X5BE31_9FIRM</name>
<dbReference type="InterPro" id="IPR000719">
    <property type="entry name" value="Prot_kinase_dom"/>
</dbReference>
<evidence type="ECO:0000313" key="3">
    <source>
        <dbReference type="Proteomes" id="UP001154420"/>
    </source>
</evidence>
<dbReference type="InterPro" id="IPR002575">
    <property type="entry name" value="Aminoglycoside_PTrfase"/>
</dbReference>
<comment type="caution">
    <text evidence="2">The sequence shown here is derived from an EMBL/GenBank/DDBJ whole genome shotgun (WGS) entry which is preliminary data.</text>
</comment>
<sequence length="318" mass="37180">MESLTKNRQDKQTLEQMTAKFFAPEHMVDVEELTEGYFSAAYQISLSSGRKVILKVAPLKEVRIMTYEKNIIQSEVKAMKMVEDVDGILAPKVLGFDDSYQICNSPYFFMEMLPGASLSTRKDTLTEEQIRKIYMKTGQIINQVNQIHCPCFGYPAQQEFQGKEWFPTFQKMLKAGVDDADRGGVDLKIWTGDLWRLLEKDKAIFAEVTEPHLVHWDCWDGNIFVKDGEVTGIIDWERCLGADPLMEVNFRSYGDNMWFLKGYGKEQLTENEKRRALWYDIYLLILMSLECEYRKYDTMDMYHWTTGLLQEQLHKLEK</sequence>
<dbReference type="AlphaFoldDB" id="A0A9X5BE31"/>
<keyword evidence="3" id="KW-1185">Reference proteome</keyword>
<gene>
    <name evidence="2" type="ORF">D5281_05410</name>
</gene>
<evidence type="ECO:0000259" key="1">
    <source>
        <dbReference type="PROSITE" id="PS50011"/>
    </source>
</evidence>
<proteinExistence type="predicted"/>
<dbReference type="InterPro" id="IPR011009">
    <property type="entry name" value="Kinase-like_dom_sf"/>
</dbReference>
<dbReference type="EMBL" id="QZDT01000005">
    <property type="protein sequence ID" value="NBJ92039.1"/>
    <property type="molecule type" value="Genomic_DNA"/>
</dbReference>
<organism evidence="2 3">
    <name type="scientific">Parablautia muri</name>
    <dbReference type="NCBI Taxonomy" id="2320879"/>
    <lineage>
        <taxon>Bacteria</taxon>
        <taxon>Bacillati</taxon>
        <taxon>Bacillota</taxon>
        <taxon>Clostridia</taxon>
        <taxon>Lachnospirales</taxon>
        <taxon>Lachnospiraceae</taxon>
        <taxon>Parablautia</taxon>
    </lineage>
</organism>
<dbReference type="OrthoDB" id="334783at2"/>
<protein>
    <submittedName>
        <fullName evidence="2">Aminoglycoside phosphotransferase family protein</fullName>
    </submittedName>
</protein>
<dbReference type="GO" id="GO:0005524">
    <property type="term" value="F:ATP binding"/>
    <property type="evidence" value="ECO:0007669"/>
    <property type="project" value="InterPro"/>
</dbReference>
<dbReference type="Gene3D" id="3.30.200.20">
    <property type="entry name" value="Phosphorylase Kinase, domain 1"/>
    <property type="match status" value="1"/>
</dbReference>
<dbReference type="PANTHER" id="PTHR21310:SF15">
    <property type="entry name" value="AMINOGLYCOSIDE PHOSPHOTRANSFERASE DOMAIN-CONTAINING PROTEIN"/>
    <property type="match status" value="1"/>
</dbReference>